<feature type="compositionally biased region" description="Polar residues" evidence="1">
    <location>
        <begin position="17"/>
        <end position="34"/>
    </location>
</feature>
<feature type="compositionally biased region" description="Polar residues" evidence="1">
    <location>
        <begin position="463"/>
        <end position="474"/>
    </location>
</feature>
<dbReference type="Proteomes" id="UP000814176">
    <property type="component" value="Unassembled WGS sequence"/>
</dbReference>
<keyword evidence="3" id="KW-1185">Reference proteome</keyword>
<feature type="compositionally biased region" description="Basic and acidic residues" evidence="1">
    <location>
        <begin position="254"/>
        <end position="264"/>
    </location>
</feature>
<feature type="region of interest" description="Disordered" evidence="1">
    <location>
        <begin position="1"/>
        <end position="48"/>
    </location>
</feature>
<protein>
    <submittedName>
        <fullName evidence="2">Uncharacterized protein</fullName>
    </submittedName>
</protein>
<dbReference type="GeneID" id="72008975"/>
<feature type="region of interest" description="Disordered" evidence="1">
    <location>
        <begin position="401"/>
        <end position="474"/>
    </location>
</feature>
<organism evidence="2 3">
    <name type="scientific">Rhodofomes roseus</name>
    <dbReference type="NCBI Taxonomy" id="34475"/>
    <lineage>
        <taxon>Eukaryota</taxon>
        <taxon>Fungi</taxon>
        <taxon>Dikarya</taxon>
        <taxon>Basidiomycota</taxon>
        <taxon>Agaricomycotina</taxon>
        <taxon>Agaricomycetes</taxon>
        <taxon>Polyporales</taxon>
        <taxon>Rhodofomes</taxon>
    </lineage>
</organism>
<reference evidence="2 3" key="1">
    <citation type="journal article" date="2021" name="Environ. Microbiol.">
        <title>Gene family expansions and transcriptome signatures uncover fungal adaptations to wood decay.</title>
        <authorList>
            <person name="Hage H."/>
            <person name="Miyauchi S."/>
            <person name="Viragh M."/>
            <person name="Drula E."/>
            <person name="Min B."/>
            <person name="Chaduli D."/>
            <person name="Navarro D."/>
            <person name="Favel A."/>
            <person name="Norest M."/>
            <person name="Lesage-Meessen L."/>
            <person name="Balint B."/>
            <person name="Merenyi Z."/>
            <person name="de Eugenio L."/>
            <person name="Morin E."/>
            <person name="Martinez A.T."/>
            <person name="Baldrian P."/>
            <person name="Stursova M."/>
            <person name="Martinez M.J."/>
            <person name="Novotny C."/>
            <person name="Magnuson J.K."/>
            <person name="Spatafora J.W."/>
            <person name="Maurice S."/>
            <person name="Pangilinan J."/>
            <person name="Andreopoulos W."/>
            <person name="LaButti K."/>
            <person name="Hundley H."/>
            <person name="Na H."/>
            <person name="Kuo A."/>
            <person name="Barry K."/>
            <person name="Lipzen A."/>
            <person name="Henrissat B."/>
            <person name="Riley R."/>
            <person name="Ahrendt S."/>
            <person name="Nagy L.G."/>
            <person name="Grigoriev I.V."/>
            <person name="Martin F."/>
            <person name="Rosso M.N."/>
        </authorList>
    </citation>
    <scope>NUCLEOTIDE SEQUENCE [LARGE SCALE GENOMIC DNA]</scope>
    <source>
        <strain evidence="2 3">CIRM-BRFM 1785</strain>
    </source>
</reference>
<feature type="compositionally biased region" description="Basic residues" evidence="1">
    <location>
        <begin position="418"/>
        <end position="428"/>
    </location>
</feature>
<evidence type="ECO:0000256" key="1">
    <source>
        <dbReference type="SAM" id="MobiDB-lite"/>
    </source>
</evidence>
<comment type="caution">
    <text evidence="2">The sequence shown here is derived from an EMBL/GenBank/DDBJ whole genome shotgun (WGS) entry which is preliminary data.</text>
</comment>
<proteinExistence type="predicted"/>
<dbReference type="RefSeq" id="XP_047772292.1">
    <property type="nucleotide sequence ID" value="XM_047928243.1"/>
</dbReference>
<feature type="compositionally biased region" description="Basic and acidic residues" evidence="1">
    <location>
        <begin position="429"/>
        <end position="457"/>
    </location>
</feature>
<evidence type="ECO:0000313" key="3">
    <source>
        <dbReference type="Proteomes" id="UP000814176"/>
    </source>
</evidence>
<accession>A0ABQ8JXB6</accession>
<gene>
    <name evidence="2" type="ORF">C8Q71DRAFT_863863</name>
</gene>
<feature type="compositionally biased region" description="Basic and acidic residues" evidence="1">
    <location>
        <begin position="230"/>
        <end position="244"/>
    </location>
</feature>
<feature type="compositionally biased region" description="Pro residues" evidence="1">
    <location>
        <begin position="157"/>
        <end position="168"/>
    </location>
</feature>
<dbReference type="EMBL" id="JADCUA010000054">
    <property type="protein sequence ID" value="KAH9828619.1"/>
    <property type="molecule type" value="Genomic_DNA"/>
</dbReference>
<feature type="compositionally biased region" description="Basic and acidic residues" evidence="1">
    <location>
        <begin position="401"/>
        <end position="417"/>
    </location>
</feature>
<feature type="region of interest" description="Disordered" evidence="1">
    <location>
        <begin position="63"/>
        <end position="264"/>
    </location>
</feature>
<feature type="compositionally biased region" description="Pro residues" evidence="1">
    <location>
        <begin position="183"/>
        <end position="213"/>
    </location>
</feature>
<sequence>MASTANPVPSNPKPTGDQPTDNQPTDVPTDTSFRVQPRHKRAVLDKSGQPLAVNIGEGDVWQGAFNNNGSPLAAGASLPEEDGSPGLITTQRAVPQAGSVGPPRVSKCPRTSTPPPDASTVPPDTLMAPPDASTLPPDASTLPPDASTLPPDALTQPPGPSTPLPDPAPRTSKRTRRATPEWTPTPVPTPAPTPVPTPAPTPASTPAPTPASTPAPTRELERAPFPAAVMRRERSVTPEEFSRERLRKKGRFNKNAEAHARDHTAGMAAAAESNKAGSSLADLEARRKVHVHNAVPHAISSQASTVLSWTTEGPTTEKSRRTFDANDVVLVRPRPGIRRKDGSVPEKKTFTHWECLTMGARKHYQKTEGGAVVIDKDRLTLDRSLTGWQITKIEKSIRLMRETTREKGPARTDEEKRKARAAKKHRRKVEKEAQKKVKAADRVALKAADKGKGKEVAEDFSGSDLSSLPTSDED</sequence>
<name>A0ABQ8JXB6_9APHY</name>
<evidence type="ECO:0000313" key="2">
    <source>
        <dbReference type="EMBL" id="KAH9828619.1"/>
    </source>
</evidence>